<dbReference type="GO" id="GO:0046872">
    <property type="term" value="F:metal ion binding"/>
    <property type="evidence" value="ECO:0007669"/>
    <property type="project" value="UniProtKB-KW"/>
</dbReference>
<dbReference type="PANTHER" id="PTHR33337:SF40">
    <property type="entry name" value="CENP-V_GFA DOMAIN-CONTAINING PROTEIN-RELATED"/>
    <property type="match status" value="1"/>
</dbReference>
<evidence type="ECO:0000313" key="6">
    <source>
        <dbReference type="EMBL" id="GAJ29040.1"/>
    </source>
</evidence>
<evidence type="ECO:0000256" key="1">
    <source>
        <dbReference type="ARBA" id="ARBA00005495"/>
    </source>
</evidence>
<dbReference type="InterPro" id="IPR011057">
    <property type="entry name" value="Mss4-like_sf"/>
</dbReference>
<dbReference type="GO" id="GO:0016846">
    <property type="term" value="F:carbon-sulfur lyase activity"/>
    <property type="evidence" value="ECO:0007669"/>
    <property type="project" value="InterPro"/>
</dbReference>
<accession>A0A023D5J1</accession>
<sequence>MEKRVHEGGCLCGHVRYRIEGEETLAGSYCHCTMCRRATGGEYEAFVDVKKTDLDWVGVAPPSVYRSSAAATRGFCGRCGSPLFFAYDAGKGISLTVGTLDDPTVFRPIRHDGVESRLPWVRCGPGLPEEET</sequence>
<comment type="caution">
    <text evidence="6">The sequence shown here is derived from an EMBL/GenBank/DDBJ whole genome shotgun (WGS) entry which is preliminary data.</text>
</comment>
<organism evidence="6 7">
    <name type="scientific">Acidomonas methanolica NBRC 104435</name>
    <dbReference type="NCBI Taxonomy" id="1231351"/>
    <lineage>
        <taxon>Bacteria</taxon>
        <taxon>Pseudomonadati</taxon>
        <taxon>Pseudomonadota</taxon>
        <taxon>Alphaproteobacteria</taxon>
        <taxon>Acetobacterales</taxon>
        <taxon>Acetobacteraceae</taxon>
        <taxon>Acidomonas</taxon>
    </lineage>
</organism>
<proteinExistence type="inferred from homology"/>
<dbReference type="PANTHER" id="PTHR33337">
    <property type="entry name" value="GFA DOMAIN-CONTAINING PROTEIN"/>
    <property type="match status" value="1"/>
</dbReference>
<evidence type="ECO:0000256" key="2">
    <source>
        <dbReference type="ARBA" id="ARBA00022723"/>
    </source>
</evidence>
<dbReference type="RefSeq" id="WP_042058369.1">
    <property type="nucleotide sequence ID" value="NZ_BAND01000041.1"/>
</dbReference>
<protein>
    <submittedName>
        <fullName evidence="6">Glutathione-dependent formaldehyde-activating protein</fullName>
    </submittedName>
</protein>
<keyword evidence="4" id="KW-0456">Lyase</keyword>
<reference evidence="7" key="1">
    <citation type="journal article" date="2014" name="FEMS Microbiol. Lett.">
        <title>Draft Genomic DNA Sequence of the Facultatively Methylotrophic Bacterium Acidomonas methanolica type strain MB58.</title>
        <authorList>
            <person name="Higashiura N."/>
            <person name="Hadano H."/>
            <person name="Hirakawa H."/>
            <person name="Matsutani M."/>
            <person name="Takabe S."/>
            <person name="Matsushita K."/>
            <person name="Azuma Y."/>
        </authorList>
    </citation>
    <scope>NUCLEOTIDE SEQUENCE [LARGE SCALE GENOMIC DNA]</scope>
    <source>
        <strain evidence="7">MB58</strain>
    </source>
</reference>
<dbReference type="PROSITE" id="PS51891">
    <property type="entry name" value="CENP_V_GFA"/>
    <property type="match status" value="1"/>
</dbReference>
<dbReference type="Pfam" id="PF04828">
    <property type="entry name" value="GFA"/>
    <property type="match status" value="1"/>
</dbReference>
<evidence type="ECO:0000313" key="7">
    <source>
        <dbReference type="Proteomes" id="UP000019760"/>
    </source>
</evidence>
<feature type="domain" description="CENP-V/GFA" evidence="5">
    <location>
        <begin position="6"/>
        <end position="115"/>
    </location>
</feature>
<comment type="similarity">
    <text evidence="1">Belongs to the Gfa family.</text>
</comment>
<reference evidence="6 7" key="2">
    <citation type="journal article" date="2014" name="FEMS Microbiol. Lett.">
        <title>Draft genomic DNA sequence of the facultatively methylotrophic bacterium Acidomonas methanolica type strain MB58.</title>
        <authorList>
            <person name="Higashiura N."/>
            <person name="Hadano H."/>
            <person name="Hirakawa H."/>
            <person name="Matsutani M."/>
            <person name="Takabe S."/>
            <person name="Matsushita K."/>
            <person name="Azuma Y."/>
        </authorList>
    </citation>
    <scope>NUCLEOTIDE SEQUENCE [LARGE SCALE GENOMIC DNA]</scope>
    <source>
        <strain evidence="6 7">MB58</strain>
    </source>
</reference>
<keyword evidence="2" id="KW-0479">Metal-binding</keyword>
<dbReference type="AlphaFoldDB" id="A0A023D5J1"/>
<keyword evidence="3" id="KW-0862">Zinc</keyword>
<dbReference type="Gene3D" id="3.90.1590.10">
    <property type="entry name" value="glutathione-dependent formaldehyde- activating enzyme (gfa)"/>
    <property type="match status" value="1"/>
</dbReference>
<keyword evidence="7" id="KW-1185">Reference proteome</keyword>
<dbReference type="Proteomes" id="UP000019760">
    <property type="component" value="Unassembled WGS sequence"/>
</dbReference>
<evidence type="ECO:0000256" key="4">
    <source>
        <dbReference type="ARBA" id="ARBA00023239"/>
    </source>
</evidence>
<evidence type="ECO:0000256" key="3">
    <source>
        <dbReference type="ARBA" id="ARBA00022833"/>
    </source>
</evidence>
<gene>
    <name evidence="6" type="ORF">Amme_041_074</name>
</gene>
<dbReference type="SUPFAM" id="SSF51316">
    <property type="entry name" value="Mss4-like"/>
    <property type="match status" value="1"/>
</dbReference>
<name>A0A023D5J1_ACIMT</name>
<dbReference type="InterPro" id="IPR006913">
    <property type="entry name" value="CENP-V/GFA"/>
</dbReference>
<evidence type="ECO:0000259" key="5">
    <source>
        <dbReference type="PROSITE" id="PS51891"/>
    </source>
</evidence>
<dbReference type="EMBL" id="BAND01000041">
    <property type="protein sequence ID" value="GAJ29040.1"/>
    <property type="molecule type" value="Genomic_DNA"/>
</dbReference>